<evidence type="ECO:0000256" key="1">
    <source>
        <dbReference type="ARBA" id="ARBA00001668"/>
    </source>
</evidence>
<dbReference type="GO" id="GO:0003684">
    <property type="term" value="F:damaged DNA binding"/>
    <property type="evidence" value="ECO:0007669"/>
    <property type="project" value="InterPro"/>
</dbReference>
<evidence type="ECO:0000256" key="15">
    <source>
        <dbReference type="HAMAP-Rule" id="MF_00103"/>
    </source>
</evidence>
<keyword evidence="8 15" id="KW-0862">Zinc</keyword>
<evidence type="ECO:0000256" key="9">
    <source>
        <dbReference type="ARBA" id="ARBA00023125"/>
    </source>
</evidence>
<protein>
    <recommendedName>
        <fullName evidence="15">Formamidopyrimidine-DNA glycosylase</fullName>
        <shortName evidence="15">Fapy-DNA glycosylase</shortName>
        <ecNumber evidence="15">3.2.2.23</ecNumber>
    </recommendedName>
    <alternativeName>
        <fullName evidence="15">DNA-(apurinic or apyrimidinic site) lyase MutM</fullName>
        <shortName evidence="15">AP lyase MutM</shortName>
        <ecNumber evidence="15">4.2.99.18</ecNumber>
    </alternativeName>
</protein>
<keyword evidence="13 15" id="KW-0326">Glycosidase</keyword>
<dbReference type="AlphaFoldDB" id="A4GJW8"/>
<dbReference type="GO" id="GO:0034039">
    <property type="term" value="F:8-oxo-7,8-dihydroguanine DNA N-glycosylase activity"/>
    <property type="evidence" value="ECO:0007669"/>
    <property type="project" value="TreeGrafter"/>
</dbReference>
<dbReference type="PROSITE" id="PS51068">
    <property type="entry name" value="FPG_CAT"/>
    <property type="match status" value="1"/>
</dbReference>
<dbReference type="NCBIfam" id="NF002211">
    <property type="entry name" value="PRK01103.1"/>
    <property type="match status" value="1"/>
</dbReference>
<evidence type="ECO:0000259" key="16">
    <source>
        <dbReference type="PROSITE" id="PS51066"/>
    </source>
</evidence>
<dbReference type="NCBIfam" id="TIGR00577">
    <property type="entry name" value="fpg"/>
    <property type="match status" value="1"/>
</dbReference>
<comment type="catalytic activity">
    <reaction evidence="1 15">
        <text>Hydrolysis of DNA containing ring-opened 7-methylguanine residues, releasing 2,6-diamino-4-hydroxy-5-(N-methyl)formamidopyrimidine.</text>
        <dbReference type="EC" id="3.2.2.23"/>
    </reaction>
</comment>
<comment type="subunit">
    <text evidence="3 15">Monomer.</text>
</comment>
<proteinExistence type="inferred from homology"/>
<keyword evidence="11 15" id="KW-0456">Lyase</keyword>
<dbReference type="Gene3D" id="1.10.8.50">
    <property type="match status" value="1"/>
</dbReference>
<dbReference type="CDD" id="cd08966">
    <property type="entry name" value="EcFpg-like_N"/>
    <property type="match status" value="1"/>
</dbReference>
<evidence type="ECO:0000256" key="4">
    <source>
        <dbReference type="ARBA" id="ARBA00022723"/>
    </source>
</evidence>
<keyword evidence="5 15" id="KW-0227">DNA damage</keyword>
<feature type="active site" description="Proton donor; for delta-elimination activity" evidence="15">
    <location>
        <position position="260"/>
    </location>
</feature>
<evidence type="ECO:0000256" key="3">
    <source>
        <dbReference type="ARBA" id="ARBA00011245"/>
    </source>
</evidence>
<evidence type="ECO:0000256" key="14">
    <source>
        <dbReference type="ARBA" id="ARBA00044632"/>
    </source>
</evidence>
<keyword evidence="4 15" id="KW-0479">Metal-binding</keyword>
<feature type="binding site" evidence="15">
    <location>
        <position position="110"/>
    </location>
    <ligand>
        <name>DNA</name>
        <dbReference type="ChEBI" id="CHEBI:16991"/>
    </ligand>
</feature>
<dbReference type="InterPro" id="IPR020629">
    <property type="entry name" value="FPG_Glyclase"/>
</dbReference>
<evidence type="ECO:0000256" key="13">
    <source>
        <dbReference type="ARBA" id="ARBA00023295"/>
    </source>
</evidence>
<dbReference type="EMBL" id="EF107104">
    <property type="protein sequence ID" value="ABL97413.1"/>
    <property type="molecule type" value="Genomic_DNA"/>
</dbReference>
<evidence type="ECO:0000256" key="7">
    <source>
        <dbReference type="ARBA" id="ARBA00022801"/>
    </source>
</evidence>
<dbReference type="Pfam" id="PF06831">
    <property type="entry name" value="H2TH"/>
    <property type="match status" value="1"/>
</dbReference>
<dbReference type="SMART" id="SM00898">
    <property type="entry name" value="Fapy_DNA_glyco"/>
    <property type="match status" value="1"/>
</dbReference>
<evidence type="ECO:0000256" key="10">
    <source>
        <dbReference type="ARBA" id="ARBA00023204"/>
    </source>
</evidence>
<dbReference type="SUPFAM" id="SSF46946">
    <property type="entry name" value="S13-like H2TH domain"/>
    <property type="match status" value="1"/>
</dbReference>
<comment type="cofactor">
    <cofactor evidence="15">
        <name>Zn(2+)</name>
        <dbReference type="ChEBI" id="CHEBI:29105"/>
    </cofactor>
    <text evidence="15">Binds 1 zinc ion per subunit.</text>
</comment>
<evidence type="ECO:0000256" key="8">
    <source>
        <dbReference type="ARBA" id="ARBA00022833"/>
    </source>
</evidence>
<keyword evidence="10 15" id="KW-0234">DNA repair</keyword>
<keyword evidence="6 15" id="KW-0863">Zinc-finger</keyword>
<dbReference type="InterPro" id="IPR035937">
    <property type="entry name" value="FPG_N"/>
</dbReference>
<keyword evidence="12 15" id="KW-0511">Multifunctional enzyme</keyword>
<dbReference type="GO" id="GO:0006284">
    <property type="term" value="P:base-excision repair"/>
    <property type="evidence" value="ECO:0007669"/>
    <property type="project" value="InterPro"/>
</dbReference>
<dbReference type="SMART" id="SM01232">
    <property type="entry name" value="H2TH"/>
    <property type="match status" value="1"/>
</dbReference>
<dbReference type="EC" id="3.2.2.23" evidence="15"/>
<evidence type="ECO:0000313" key="18">
    <source>
        <dbReference type="EMBL" id="ABL97413.1"/>
    </source>
</evidence>
<feature type="domain" description="Formamidopyrimidine-DNA glycosylase catalytic" evidence="17">
    <location>
        <begin position="2"/>
        <end position="113"/>
    </location>
</feature>
<evidence type="ECO:0000259" key="17">
    <source>
        <dbReference type="PROSITE" id="PS51068"/>
    </source>
</evidence>
<dbReference type="InterPro" id="IPR010979">
    <property type="entry name" value="Ribosomal_uS13-like_H2TH"/>
</dbReference>
<dbReference type="GO" id="GO:0008270">
    <property type="term" value="F:zinc ion binding"/>
    <property type="evidence" value="ECO:0007669"/>
    <property type="project" value="UniProtKB-UniRule"/>
</dbReference>
<evidence type="ECO:0000256" key="5">
    <source>
        <dbReference type="ARBA" id="ARBA00022763"/>
    </source>
</evidence>
<accession>A4GJW8</accession>
<feature type="binding site" evidence="15">
    <location>
        <position position="92"/>
    </location>
    <ligand>
        <name>DNA</name>
        <dbReference type="ChEBI" id="CHEBI:16991"/>
    </ligand>
</feature>
<dbReference type="FunFam" id="1.10.8.50:FF:000003">
    <property type="entry name" value="Formamidopyrimidine-DNA glycosylase"/>
    <property type="match status" value="1"/>
</dbReference>
<dbReference type="PANTHER" id="PTHR22993:SF9">
    <property type="entry name" value="FORMAMIDOPYRIMIDINE-DNA GLYCOSYLASE"/>
    <property type="match status" value="1"/>
</dbReference>
<dbReference type="EC" id="4.2.99.18" evidence="15"/>
<dbReference type="SUPFAM" id="SSF57716">
    <property type="entry name" value="Glucocorticoid receptor-like (DNA-binding domain)"/>
    <property type="match status" value="1"/>
</dbReference>
<dbReference type="GO" id="GO:0140078">
    <property type="term" value="F:class I DNA-(apurinic or apyrimidinic site) endonuclease activity"/>
    <property type="evidence" value="ECO:0007669"/>
    <property type="project" value="UniProtKB-EC"/>
</dbReference>
<dbReference type="Pfam" id="PF01149">
    <property type="entry name" value="Fapy_DNA_glyco"/>
    <property type="match status" value="1"/>
</dbReference>
<evidence type="ECO:0000256" key="12">
    <source>
        <dbReference type="ARBA" id="ARBA00023268"/>
    </source>
</evidence>
<dbReference type="InterPro" id="IPR000214">
    <property type="entry name" value="Znf_DNA_glyclase/AP_lyase"/>
</dbReference>
<comment type="caution">
    <text evidence="15">Lacks conserved residue(s) required for the propagation of feature annotation.</text>
</comment>
<dbReference type="Gene3D" id="3.20.190.10">
    <property type="entry name" value="MutM-like, N-terminal"/>
    <property type="match status" value="1"/>
</dbReference>
<dbReference type="InterPro" id="IPR015886">
    <property type="entry name" value="H2TH_FPG"/>
</dbReference>
<organism evidence="18">
    <name type="scientific">uncultured marine bacterium EB80_02D08</name>
    <dbReference type="NCBI Taxonomy" id="415441"/>
    <lineage>
        <taxon>Bacteria</taxon>
        <taxon>environmental samples</taxon>
    </lineage>
</organism>
<comment type="function">
    <text evidence="15">Involved in base excision repair of DNA damaged by oxidation or by mutagenic agents. Acts as DNA glycosylase that recognizes and removes damaged bases. Has a preference for oxidized purines, such as 7,8-dihydro-8-oxoguanine (8-oxoG). Has AP (apurinic/apyrimidinic) lyase activity and introduces nicks in the DNA strand. Cleaves the DNA backbone by beta-delta elimination to generate a single-strand break at the site of the removed base with both 3'- and 5'-phosphates.</text>
</comment>
<comment type="similarity">
    <text evidence="2 15">Belongs to the FPG family.</text>
</comment>
<evidence type="ECO:0000256" key="2">
    <source>
        <dbReference type="ARBA" id="ARBA00009409"/>
    </source>
</evidence>
<evidence type="ECO:0000256" key="11">
    <source>
        <dbReference type="ARBA" id="ARBA00023239"/>
    </source>
</evidence>
<comment type="catalytic activity">
    <reaction evidence="14 15">
        <text>2'-deoxyribonucleotide-(2'-deoxyribose 5'-phosphate)-2'-deoxyribonucleotide-DNA = a 3'-end 2'-deoxyribonucleotide-(2,3-dehydro-2,3-deoxyribose 5'-phosphate)-DNA + a 5'-end 5'-phospho-2'-deoxyribonucleoside-DNA + H(+)</text>
        <dbReference type="Rhea" id="RHEA:66592"/>
        <dbReference type="Rhea" id="RHEA-COMP:13180"/>
        <dbReference type="Rhea" id="RHEA-COMP:16897"/>
        <dbReference type="Rhea" id="RHEA-COMP:17067"/>
        <dbReference type="ChEBI" id="CHEBI:15378"/>
        <dbReference type="ChEBI" id="CHEBI:136412"/>
        <dbReference type="ChEBI" id="CHEBI:157695"/>
        <dbReference type="ChEBI" id="CHEBI:167181"/>
        <dbReference type="EC" id="4.2.99.18"/>
    </reaction>
</comment>
<keyword evidence="9 15" id="KW-0238">DNA-binding</keyword>
<dbReference type="PROSITE" id="PS51066">
    <property type="entry name" value="ZF_FPG_2"/>
    <property type="match status" value="1"/>
</dbReference>
<evidence type="ECO:0000256" key="6">
    <source>
        <dbReference type="ARBA" id="ARBA00022771"/>
    </source>
</evidence>
<sequence>MPELPEVETTLRAIEKFQSLKIHEVKIYNRNLRWKISKDFESLTIGQTVESIKRRAKYLIFHLSNGQNIILHLGMSGSLRIAKNNENFFIKHDHVELIFDDERIIYNDPRRFGSMHVTSNYKKHKLIKNLGPEPLSKNFNAESFYAACKTSKTNIKSFLMNQKNVVGIGNIYASESLFLSSISPLRDAKDLDLNECKKLVASGKKILKKAINVGGTTLKDFYSADGSPGYFKFELNVYGRENESCNNCCENISKIVINQRATFFCKSCQN</sequence>
<dbReference type="SUPFAM" id="SSF81624">
    <property type="entry name" value="N-terminal domain of MutM-like DNA repair proteins"/>
    <property type="match status" value="1"/>
</dbReference>
<dbReference type="InterPro" id="IPR012319">
    <property type="entry name" value="FPG_cat"/>
</dbReference>
<feature type="active site" description="Proton donor" evidence="15">
    <location>
        <position position="3"/>
    </location>
</feature>
<feature type="active site" description="Proton donor; for beta-elimination activity" evidence="15">
    <location>
        <position position="57"/>
    </location>
</feature>
<feature type="domain" description="FPG-type" evidence="16">
    <location>
        <begin position="236"/>
        <end position="270"/>
    </location>
</feature>
<name>A4GJW8_9BACT</name>
<dbReference type="PANTHER" id="PTHR22993">
    <property type="entry name" value="FORMAMIDOPYRIMIDINE-DNA GLYCOSYLASE"/>
    <property type="match status" value="1"/>
</dbReference>
<reference evidence="18" key="1">
    <citation type="journal article" date="2007" name="Environ. Microbiol.">
        <title>Proteorhodopsin photosystem gene clusters exhibit co-evolutionary trends and shared ancestry among diverse marine microbial phyla.</title>
        <authorList>
            <person name="McCarren J."/>
            <person name="Delong E.F."/>
        </authorList>
    </citation>
    <scope>NUCLEOTIDE SEQUENCE</scope>
</reference>
<dbReference type="HAMAP" id="MF_00103">
    <property type="entry name" value="Fapy_DNA_glycosyl"/>
    <property type="match status" value="1"/>
</dbReference>
<feature type="active site" description="Schiff-base intermediate with DNA" evidence="15">
    <location>
        <position position="2"/>
    </location>
</feature>
<keyword evidence="7 15" id="KW-0378">Hydrolase</keyword>
<gene>
    <name evidence="15" type="primary">mutM</name>
    <name evidence="15" type="synonym">fpg</name>
    <name evidence="18" type="ORF">MBMO_EB80-02D08.0045</name>
</gene>